<protein>
    <recommendedName>
        <fullName evidence="2">AB hydrolase-1 domain-containing protein</fullName>
    </recommendedName>
</protein>
<dbReference type="PANTHER" id="PTHR10992">
    <property type="entry name" value="METHYLESTERASE FAMILY MEMBER"/>
    <property type="match status" value="1"/>
</dbReference>
<dbReference type="InterPro" id="IPR000073">
    <property type="entry name" value="AB_hydrolase_1"/>
</dbReference>
<dbReference type="InterPro" id="IPR012340">
    <property type="entry name" value="NA-bd_OB-fold"/>
</dbReference>
<dbReference type="Pfam" id="PF12697">
    <property type="entry name" value="Abhydrolase_6"/>
    <property type="match status" value="1"/>
</dbReference>
<evidence type="ECO:0000313" key="4">
    <source>
        <dbReference type="Proteomes" id="UP000823674"/>
    </source>
</evidence>
<evidence type="ECO:0000259" key="2">
    <source>
        <dbReference type="Pfam" id="PF12697"/>
    </source>
</evidence>
<comment type="caution">
    <text evidence="3">The sequence shown here is derived from an EMBL/GenBank/DDBJ whole genome shotgun (WGS) entry which is preliminary data.</text>
</comment>
<dbReference type="Proteomes" id="UP000823674">
    <property type="component" value="Chromosome A04"/>
</dbReference>
<reference evidence="3 4" key="1">
    <citation type="submission" date="2021-03" db="EMBL/GenBank/DDBJ databases">
        <authorList>
            <person name="King G.J."/>
            <person name="Bancroft I."/>
            <person name="Baten A."/>
            <person name="Bloomfield J."/>
            <person name="Borpatragohain P."/>
            <person name="He Z."/>
            <person name="Irish N."/>
            <person name="Irwin J."/>
            <person name="Liu K."/>
            <person name="Mauleon R.P."/>
            <person name="Moore J."/>
            <person name="Morris R."/>
            <person name="Ostergaard L."/>
            <person name="Wang B."/>
            <person name="Wells R."/>
        </authorList>
    </citation>
    <scope>NUCLEOTIDE SEQUENCE [LARGE SCALE GENOMIC DNA]</scope>
    <source>
        <strain evidence="3">R-o-18</strain>
        <tissue evidence="3">Leaf</tissue>
    </source>
</reference>
<dbReference type="Gene3D" id="2.40.50.140">
    <property type="entry name" value="Nucleic acid-binding proteins"/>
    <property type="match status" value="1"/>
</dbReference>
<dbReference type="PANTHER" id="PTHR10992:SF1083">
    <property type="entry name" value="METHYLESTERASE 1"/>
    <property type="match status" value="1"/>
</dbReference>
<dbReference type="SUPFAM" id="SSF53474">
    <property type="entry name" value="alpha/beta-Hydrolases"/>
    <property type="match status" value="1"/>
</dbReference>
<accession>A0ABQ7MRM3</accession>
<organism evidence="3 4">
    <name type="scientific">Brassica rapa subsp. trilocularis</name>
    <dbReference type="NCBI Taxonomy" id="1813537"/>
    <lineage>
        <taxon>Eukaryota</taxon>
        <taxon>Viridiplantae</taxon>
        <taxon>Streptophyta</taxon>
        <taxon>Embryophyta</taxon>
        <taxon>Tracheophyta</taxon>
        <taxon>Spermatophyta</taxon>
        <taxon>Magnoliopsida</taxon>
        <taxon>eudicotyledons</taxon>
        <taxon>Gunneridae</taxon>
        <taxon>Pentapetalae</taxon>
        <taxon>rosids</taxon>
        <taxon>malvids</taxon>
        <taxon>Brassicales</taxon>
        <taxon>Brassicaceae</taxon>
        <taxon>Brassiceae</taxon>
        <taxon>Brassica</taxon>
    </lineage>
</organism>
<keyword evidence="1" id="KW-0378">Hydrolase</keyword>
<dbReference type="InterPro" id="IPR045889">
    <property type="entry name" value="MES/HNL"/>
</dbReference>
<dbReference type="InterPro" id="IPR029058">
    <property type="entry name" value="AB_hydrolase_fold"/>
</dbReference>
<sequence>MSENKRKQHFVLVHGSCHGAWCWYKVKPLLEAAGHQVTALNLAASGIDTRSITDISTCEQYCEPLLNLLKSLPDDEKVVLVGHSFGGLSLAIAMDKFPDKISVSVFLSAFMPDTKHSPSFVLEKFGSSMAHEAWMGTEFKPYGSDNSGLSMFFSFEFMKLGLYQLSPVEDLELGLLLKRPGSLFVSNLSKMKNFSDEGYGNVPRAYIVCKEDKGIPEAFQRWLIDNFPVNIVMEIDETDHMPMFCKPQQLCDHFMEIADKFFEARRWWLITTTPYPVKGKDAGGEPTNALSSLGHGFRYYDVQPTKEYIGWLGSNPDIAKQVNAVVVTKTETLTIGEIFSYMKQEATKDAFFVCTATIDDVVQDSPWYLAKISVYDKSDEAVFVLFGYDGRELTGKHASELGNGNKEDGFEVPVPHALLNTIGYTHKFNVKIQLLALVNEILATGDDASEPAKIPQACADVGLKRMGDGVEKGNPKQDWLDTVFGTYGKPDHPLEFALFGPNFMAINLYQLSPPEDLELANMLVRVNPIATDNLAGTRRTN</sequence>
<evidence type="ECO:0000313" key="3">
    <source>
        <dbReference type="EMBL" id="KAG5401373.1"/>
    </source>
</evidence>
<feature type="domain" description="AB hydrolase-1" evidence="2">
    <location>
        <begin position="10"/>
        <end position="244"/>
    </location>
</feature>
<proteinExistence type="predicted"/>
<dbReference type="Gene3D" id="3.40.50.1820">
    <property type="entry name" value="alpha/beta hydrolase"/>
    <property type="match status" value="2"/>
</dbReference>
<evidence type="ECO:0000256" key="1">
    <source>
        <dbReference type="ARBA" id="ARBA00022801"/>
    </source>
</evidence>
<keyword evidence="4" id="KW-1185">Reference proteome</keyword>
<dbReference type="EMBL" id="JADBGQ010000004">
    <property type="protein sequence ID" value="KAG5401373.1"/>
    <property type="molecule type" value="Genomic_DNA"/>
</dbReference>
<gene>
    <name evidence="3" type="primary">A04p023510.1_BraROA</name>
    <name evidence="3" type="ORF">IGI04_015980</name>
</gene>
<name>A0ABQ7MRM3_BRACM</name>